<evidence type="ECO:0000313" key="1">
    <source>
        <dbReference type="EMBL" id="RKT74482.1"/>
    </source>
</evidence>
<keyword evidence="2" id="KW-1185">Reference proteome</keyword>
<evidence type="ECO:0000313" key="2">
    <source>
        <dbReference type="Proteomes" id="UP000272729"/>
    </source>
</evidence>
<protein>
    <submittedName>
        <fullName evidence="1">Uncharacterized protein</fullName>
    </submittedName>
</protein>
<reference evidence="1 2" key="1">
    <citation type="submission" date="2018-10" db="EMBL/GenBank/DDBJ databases">
        <title>Sequencing the genomes of 1000 actinobacteria strains.</title>
        <authorList>
            <person name="Klenk H.-P."/>
        </authorList>
    </citation>
    <scope>NUCLEOTIDE SEQUENCE [LARGE SCALE GENOMIC DNA]</scope>
    <source>
        <strain evidence="1 2">DSM 43911</strain>
    </source>
</reference>
<comment type="caution">
    <text evidence="1">The sequence shown here is derived from an EMBL/GenBank/DDBJ whole genome shotgun (WGS) entry which is preliminary data.</text>
</comment>
<gene>
    <name evidence="1" type="ORF">DFJ66_7842</name>
</gene>
<dbReference type="EMBL" id="RBXR01000001">
    <property type="protein sequence ID" value="RKT74482.1"/>
    <property type="molecule type" value="Genomic_DNA"/>
</dbReference>
<dbReference type="AlphaFoldDB" id="A0A495XKS2"/>
<sequence length="38" mass="3990">MFVDGRVDRVGQVVGGVVVARLKVTPAVTQETALPARP</sequence>
<dbReference type="Proteomes" id="UP000272729">
    <property type="component" value="Unassembled WGS sequence"/>
</dbReference>
<accession>A0A495XKS2</accession>
<proteinExistence type="predicted"/>
<name>A0A495XKS2_9PSEU</name>
<organism evidence="1 2">
    <name type="scientific">Saccharothrix variisporea</name>
    <dbReference type="NCBI Taxonomy" id="543527"/>
    <lineage>
        <taxon>Bacteria</taxon>
        <taxon>Bacillati</taxon>
        <taxon>Actinomycetota</taxon>
        <taxon>Actinomycetes</taxon>
        <taxon>Pseudonocardiales</taxon>
        <taxon>Pseudonocardiaceae</taxon>
        <taxon>Saccharothrix</taxon>
    </lineage>
</organism>